<proteinExistence type="inferred from homology"/>
<comment type="similarity">
    <text evidence="2">Belongs to the bacterial solute-binding protein SsuA/TauA family.</text>
</comment>
<evidence type="ECO:0000256" key="2">
    <source>
        <dbReference type="ARBA" id="ARBA00010742"/>
    </source>
</evidence>
<dbReference type="Pfam" id="PF09084">
    <property type="entry name" value="NMT1"/>
    <property type="match status" value="1"/>
</dbReference>
<comment type="caution">
    <text evidence="6">The sequence shown here is derived from an EMBL/GenBank/DDBJ whole genome shotgun (WGS) entry which is preliminary data.</text>
</comment>
<gene>
    <name evidence="6" type="ORF">EV675_4575</name>
</gene>
<name>A0A4V2F3C8_9BURK</name>
<dbReference type="InterPro" id="IPR015168">
    <property type="entry name" value="SsuA/THI5"/>
</dbReference>
<evidence type="ECO:0000313" key="7">
    <source>
        <dbReference type="Proteomes" id="UP000292445"/>
    </source>
</evidence>
<evidence type="ECO:0000256" key="1">
    <source>
        <dbReference type="ARBA" id="ARBA00004418"/>
    </source>
</evidence>
<dbReference type="InterPro" id="IPR006311">
    <property type="entry name" value="TAT_signal"/>
</dbReference>
<keyword evidence="7" id="KW-1185">Reference proteome</keyword>
<evidence type="ECO:0000256" key="4">
    <source>
        <dbReference type="SAM" id="SignalP"/>
    </source>
</evidence>
<feature type="signal peptide" evidence="4">
    <location>
        <begin position="1"/>
        <end position="30"/>
    </location>
</feature>
<dbReference type="EMBL" id="SGXC01000002">
    <property type="protein sequence ID" value="RZS81944.1"/>
    <property type="molecule type" value="Genomic_DNA"/>
</dbReference>
<dbReference type="PROSITE" id="PS51318">
    <property type="entry name" value="TAT"/>
    <property type="match status" value="1"/>
</dbReference>
<evidence type="ECO:0000256" key="3">
    <source>
        <dbReference type="ARBA" id="ARBA00022729"/>
    </source>
</evidence>
<feature type="domain" description="SsuA/THI5-like" evidence="5">
    <location>
        <begin position="85"/>
        <end position="259"/>
    </location>
</feature>
<comment type="subcellular location">
    <subcellularLocation>
        <location evidence="1">Periplasm</location>
    </subcellularLocation>
</comment>
<dbReference type="OrthoDB" id="8678883at2"/>
<dbReference type="AlphaFoldDB" id="A0A4V2F3C8"/>
<evidence type="ECO:0000313" key="6">
    <source>
        <dbReference type="EMBL" id="RZS81944.1"/>
    </source>
</evidence>
<dbReference type="Proteomes" id="UP000292445">
    <property type="component" value="Unassembled WGS sequence"/>
</dbReference>
<dbReference type="PANTHER" id="PTHR30024">
    <property type="entry name" value="ALIPHATIC SULFONATES-BINDING PROTEIN-RELATED"/>
    <property type="match status" value="1"/>
</dbReference>
<dbReference type="PANTHER" id="PTHR30024:SF47">
    <property type="entry name" value="TAURINE-BINDING PERIPLASMIC PROTEIN"/>
    <property type="match status" value="1"/>
</dbReference>
<evidence type="ECO:0000259" key="5">
    <source>
        <dbReference type="Pfam" id="PF09084"/>
    </source>
</evidence>
<dbReference type="SUPFAM" id="SSF53850">
    <property type="entry name" value="Periplasmic binding protein-like II"/>
    <property type="match status" value="1"/>
</dbReference>
<reference evidence="6 7" key="1">
    <citation type="submission" date="2019-02" db="EMBL/GenBank/DDBJ databases">
        <title>Genomic Encyclopedia of Type Strains, Phase IV (KMG-IV): sequencing the most valuable type-strain genomes for metagenomic binning, comparative biology and taxonomic classification.</title>
        <authorList>
            <person name="Goeker M."/>
        </authorList>
    </citation>
    <scope>NUCLEOTIDE SEQUENCE [LARGE SCALE GENOMIC DNA]</scope>
    <source>
        <strain evidence="6 7">K24</strain>
    </source>
</reference>
<dbReference type="Gene3D" id="3.40.190.10">
    <property type="entry name" value="Periplasmic binding protein-like II"/>
    <property type="match status" value="1"/>
</dbReference>
<sequence length="329" mass="36470">MTFQPTRRRLLSTAALLPAAAWLPARAAQAGPVEFTFTMGVNTVPGTALINATAQDLDLWRKHGLKPVVPPPLGGGDRRTWSPEEENHSDVRLYGMGATINYLSKGVDFVIVADLGTRAEWHLWSMAERPVDARQLKGKRFAVTQLSGTDRLYVDLFLKSLGVSQDDVTLVPTGGVPQNYQALRNGQADIWVTTEHAAILIDREQRLRSVAKISDFVGKDWDPYVIVAKRRTLAERPALVKEAVATVLEAVRHIDKAPRQENLDRLMKLFKVDQAMAERLFATVSLNPSGKIKLATIEKMRNHYIENGLITPESAPLSAIYDASILGMR</sequence>
<accession>A0A4V2F3C8</accession>
<protein>
    <submittedName>
        <fullName evidence="6">ABC-type nitrate/sulfonate/bicarbonate transport system substrate-binding protein</fullName>
    </submittedName>
</protein>
<keyword evidence="3 4" id="KW-0732">Signal</keyword>
<dbReference type="GO" id="GO:0042597">
    <property type="term" value="C:periplasmic space"/>
    <property type="evidence" value="ECO:0007669"/>
    <property type="project" value="UniProtKB-SubCell"/>
</dbReference>
<dbReference type="RefSeq" id="WP_130360084.1">
    <property type="nucleotide sequence ID" value="NZ_SGXC01000002.1"/>
</dbReference>
<feature type="chain" id="PRO_5020682078" evidence="4">
    <location>
        <begin position="31"/>
        <end position="329"/>
    </location>
</feature>
<organism evidence="6 7">
    <name type="scientific">Pigmentiphaga kullae</name>
    <dbReference type="NCBI Taxonomy" id="151784"/>
    <lineage>
        <taxon>Bacteria</taxon>
        <taxon>Pseudomonadati</taxon>
        <taxon>Pseudomonadota</taxon>
        <taxon>Betaproteobacteria</taxon>
        <taxon>Burkholderiales</taxon>
        <taxon>Alcaligenaceae</taxon>
        <taxon>Pigmentiphaga</taxon>
    </lineage>
</organism>